<feature type="compositionally biased region" description="Polar residues" evidence="1">
    <location>
        <begin position="1"/>
        <end position="12"/>
    </location>
</feature>
<feature type="compositionally biased region" description="Low complexity" evidence="1">
    <location>
        <begin position="79"/>
        <end position="90"/>
    </location>
</feature>
<reference evidence="2 3" key="1">
    <citation type="submission" date="2024-01" db="EMBL/GenBank/DDBJ databases">
        <title>The genomes of 5 underutilized Papilionoideae crops provide insights into root nodulation and disease resistanc.</title>
        <authorList>
            <person name="Yuan L."/>
        </authorList>
    </citation>
    <scope>NUCLEOTIDE SEQUENCE [LARGE SCALE GENOMIC DNA]</scope>
    <source>
        <strain evidence="2">ZHUSHIDOU_FW_LH</strain>
        <tissue evidence="2">Leaf</tissue>
    </source>
</reference>
<feature type="region of interest" description="Disordered" evidence="1">
    <location>
        <begin position="116"/>
        <end position="136"/>
    </location>
</feature>
<proteinExistence type="predicted"/>
<evidence type="ECO:0000313" key="2">
    <source>
        <dbReference type="EMBL" id="KAK7269795.1"/>
    </source>
</evidence>
<name>A0AAN9F768_CROPI</name>
<protein>
    <submittedName>
        <fullName evidence="2">Uncharacterized protein</fullName>
    </submittedName>
</protein>
<dbReference type="Proteomes" id="UP001372338">
    <property type="component" value="Unassembled WGS sequence"/>
</dbReference>
<evidence type="ECO:0000256" key="1">
    <source>
        <dbReference type="SAM" id="MobiDB-lite"/>
    </source>
</evidence>
<evidence type="ECO:0000313" key="3">
    <source>
        <dbReference type="Proteomes" id="UP001372338"/>
    </source>
</evidence>
<feature type="region of interest" description="Disordered" evidence="1">
    <location>
        <begin position="1"/>
        <end position="90"/>
    </location>
</feature>
<keyword evidence="3" id="KW-1185">Reference proteome</keyword>
<feature type="compositionally biased region" description="Polar residues" evidence="1">
    <location>
        <begin position="42"/>
        <end position="57"/>
    </location>
</feature>
<comment type="caution">
    <text evidence="2">The sequence shown here is derived from an EMBL/GenBank/DDBJ whole genome shotgun (WGS) entry which is preliminary data.</text>
</comment>
<dbReference type="EMBL" id="JAYWIO010000004">
    <property type="protein sequence ID" value="KAK7269795.1"/>
    <property type="molecule type" value="Genomic_DNA"/>
</dbReference>
<gene>
    <name evidence="2" type="ORF">RIF29_22531</name>
</gene>
<sequence>MNTDRSTTSPTDQCLRRRTFPSNRFHRHHRINSCRRRHPSTEELQSEQAPTPENAVTGQWPPPRHYPHLMPSSKPPPSGWSSPPSKALSLSPSGLCIEGPFSLSLRFVEVEGPFSLSPVRRSPSSKPSKPPSLSLLRLPPSKSLPLFPSSDLRLSLFLL</sequence>
<organism evidence="2 3">
    <name type="scientific">Crotalaria pallida</name>
    <name type="common">Smooth rattlebox</name>
    <name type="synonym">Crotalaria striata</name>
    <dbReference type="NCBI Taxonomy" id="3830"/>
    <lineage>
        <taxon>Eukaryota</taxon>
        <taxon>Viridiplantae</taxon>
        <taxon>Streptophyta</taxon>
        <taxon>Embryophyta</taxon>
        <taxon>Tracheophyta</taxon>
        <taxon>Spermatophyta</taxon>
        <taxon>Magnoliopsida</taxon>
        <taxon>eudicotyledons</taxon>
        <taxon>Gunneridae</taxon>
        <taxon>Pentapetalae</taxon>
        <taxon>rosids</taxon>
        <taxon>fabids</taxon>
        <taxon>Fabales</taxon>
        <taxon>Fabaceae</taxon>
        <taxon>Papilionoideae</taxon>
        <taxon>50 kb inversion clade</taxon>
        <taxon>genistoids sensu lato</taxon>
        <taxon>core genistoids</taxon>
        <taxon>Crotalarieae</taxon>
        <taxon>Crotalaria</taxon>
    </lineage>
</organism>
<accession>A0AAN9F768</accession>
<dbReference type="AlphaFoldDB" id="A0AAN9F768"/>
<feature type="compositionally biased region" description="Basic residues" evidence="1">
    <location>
        <begin position="16"/>
        <end position="38"/>
    </location>
</feature>